<evidence type="ECO:0000256" key="5">
    <source>
        <dbReference type="ARBA" id="ARBA00010918"/>
    </source>
</evidence>
<keyword evidence="14" id="KW-0862">Zinc</keyword>
<evidence type="ECO:0000256" key="20">
    <source>
        <dbReference type="ARBA" id="ARBA00025833"/>
    </source>
</evidence>
<dbReference type="GO" id="GO:0005764">
    <property type="term" value="C:lysosome"/>
    <property type="evidence" value="ECO:0007669"/>
    <property type="project" value="UniProtKB-SubCell"/>
</dbReference>
<evidence type="ECO:0000256" key="8">
    <source>
        <dbReference type="ARBA" id="ARBA00022645"/>
    </source>
</evidence>
<evidence type="ECO:0000256" key="10">
    <source>
        <dbReference type="ARBA" id="ARBA00022723"/>
    </source>
</evidence>
<dbReference type="RefSeq" id="XP_015518057.2">
    <property type="nucleotide sequence ID" value="XM_015662571.2"/>
</dbReference>
<dbReference type="InParanoid" id="A0A6J0BUW4"/>
<proteinExistence type="inferred from homology"/>
<dbReference type="OrthoDB" id="10013407at2759"/>
<evidence type="ECO:0000256" key="15">
    <source>
        <dbReference type="ARBA" id="ARBA00023034"/>
    </source>
</evidence>
<evidence type="ECO:0000259" key="23">
    <source>
        <dbReference type="Pfam" id="PF04389"/>
    </source>
</evidence>
<dbReference type="AlphaFoldDB" id="A0A6J0BUW4"/>
<dbReference type="GO" id="GO:0005783">
    <property type="term" value="C:endoplasmic reticulum"/>
    <property type="evidence" value="ECO:0007669"/>
    <property type="project" value="UniProtKB-SubCell"/>
</dbReference>
<evidence type="ECO:0000256" key="21">
    <source>
        <dbReference type="ARBA" id="ARBA00033328"/>
    </source>
</evidence>
<evidence type="ECO:0000256" key="12">
    <source>
        <dbReference type="ARBA" id="ARBA00022801"/>
    </source>
</evidence>
<evidence type="ECO:0000256" key="2">
    <source>
        <dbReference type="ARBA" id="ARBA00004371"/>
    </source>
</evidence>
<dbReference type="Pfam" id="PF04389">
    <property type="entry name" value="Peptidase_M28"/>
    <property type="match status" value="1"/>
</dbReference>
<evidence type="ECO:0000313" key="24">
    <source>
        <dbReference type="Proteomes" id="UP000829291"/>
    </source>
</evidence>
<gene>
    <name evidence="25" type="primary">LOC107223009</name>
</gene>
<keyword evidence="13" id="KW-0256">Endoplasmic reticulum</keyword>
<keyword evidence="12" id="KW-0378">Hydrolase</keyword>
<evidence type="ECO:0000256" key="4">
    <source>
        <dbReference type="ARBA" id="ARBA00004613"/>
    </source>
</evidence>
<evidence type="ECO:0000256" key="1">
    <source>
        <dbReference type="ARBA" id="ARBA00004240"/>
    </source>
</evidence>
<keyword evidence="11 22" id="KW-0732">Signal</keyword>
<keyword evidence="15" id="KW-0333">Golgi apparatus</keyword>
<dbReference type="Proteomes" id="UP000829291">
    <property type="component" value="Chromosome 1"/>
</dbReference>
<dbReference type="InterPro" id="IPR039866">
    <property type="entry name" value="CPQ"/>
</dbReference>
<keyword evidence="7" id="KW-0964">Secreted</keyword>
<evidence type="ECO:0000256" key="3">
    <source>
        <dbReference type="ARBA" id="ARBA00004555"/>
    </source>
</evidence>
<keyword evidence="9" id="KW-0645">Protease</keyword>
<evidence type="ECO:0000256" key="19">
    <source>
        <dbReference type="ARBA" id="ARBA00023228"/>
    </source>
</evidence>
<protein>
    <recommendedName>
        <fullName evidence="6">Carboxypeptidase Q</fullName>
    </recommendedName>
    <alternativeName>
        <fullName evidence="21">Plasma glutamate carboxypeptidase</fullName>
    </alternativeName>
</protein>
<evidence type="ECO:0000256" key="11">
    <source>
        <dbReference type="ARBA" id="ARBA00022729"/>
    </source>
</evidence>
<name>A0A6J0BUW4_NEOLC</name>
<dbReference type="GO" id="GO:0004180">
    <property type="term" value="F:carboxypeptidase activity"/>
    <property type="evidence" value="ECO:0007669"/>
    <property type="project" value="UniProtKB-KW"/>
</dbReference>
<evidence type="ECO:0000256" key="13">
    <source>
        <dbReference type="ARBA" id="ARBA00022824"/>
    </source>
</evidence>
<dbReference type="PANTHER" id="PTHR12053">
    <property type="entry name" value="PROTEASE FAMILY M28 PLASMA GLUTAMATE CARBOXYPEPTIDASE-RELATED"/>
    <property type="match status" value="1"/>
</dbReference>
<dbReference type="CDD" id="cd03883">
    <property type="entry name" value="M28_Pgcp_like"/>
    <property type="match status" value="1"/>
</dbReference>
<dbReference type="GO" id="GO:0005615">
    <property type="term" value="C:extracellular space"/>
    <property type="evidence" value="ECO:0007669"/>
    <property type="project" value="TreeGrafter"/>
</dbReference>
<evidence type="ECO:0000313" key="25">
    <source>
        <dbReference type="RefSeq" id="XP_015518057.2"/>
    </source>
</evidence>
<keyword evidence="18" id="KW-0325">Glycoprotein</keyword>
<dbReference type="GO" id="GO:0006508">
    <property type="term" value="P:proteolysis"/>
    <property type="evidence" value="ECO:0007669"/>
    <property type="project" value="UniProtKB-KW"/>
</dbReference>
<dbReference type="KEGG" id="nlo:107223009"/>
<dbReference type="SUPFAM" id="SSF53187">
    <property type="entry name" value="Zn-dependent exopeptidases"/>
    <property type="match status" value="1"/>
</dbReference>
<evidence type="ECO:0000256" key="9">
    <source>
        <dbReference type="ARBA" id="ARBA00022670"/>
    </source>
</evidence>
<keyword evidence="17" id="KW-0865">Zymogen</keyword>
<evidence type="ECO:0000256" key="22">
    <source>
        <dbReference type="SAM" id="SignalP"/>
    </source>
</evidence>
<keyword evidence="10" id="KW-0479">Metal-binding</keyword>
<evidence type="ECO:0000256" key="18">
    <source>
        <dbReference type="ARBA" id="ARBA00023180"/>
    </source>
</evidence>
<dbReference type="Gene3D" id="3.40.630.10">
    <property type="entry name" value="Zn peptidases"/>
    <property type="match status" value="1"/>
</dbReference>
<dbReference type="PANTHER" id="PTHR12053:SF3">
    <property type="entry name" value="CARBOXYPEPTIDASE Q"/>
    <property type="match status" value="1"/>
</dbReference>
<evidence type="ECO:0000256" key="16">
    <source>
        <dbReference type="ARBA" id="ARBA00023049"/>
    </source>
</evidence>
<dbReference type="GeneID" id="107223009"/>
<keyword evidence="19" id="KW-0458">Lysosome</keyword>
<comment type="subunit">
    <text evidence="20">Homodimer. The monomeric form is inactive while the homodimer is active.</text>
</comment>
<organism evidence="25">
    <name type="scientific">Neodiprion lecontei</name>
    <name type="common">Redheaded pine sawfly</name>
    <dbReference type="NCBI Taxonomy" id="441921"/>
    <lineage>
        <taxon>Eukaryota</taxon>
        <taxon>Metazoa</taxon>
        <taxon>Ecdysozoa</taxon>
        <taxon>Arthropoda</taxon>
        <taxon>Hexapoda</taxon>
        <taxon>Insecta</taxon>
        <taxon>Pterygota</taxon>
        <taxon>Neoptera</taxon>
        <taxon>Endopterygota</taxon>
        <taxon>Hymenoptera</taxon>
        <taxon>Tenthredinoidea</taxon>
        <taxon>Diprionidae</taxon>
        <taxon>Diprioninae</taxon>
        <taxon>Neodiprion</taxon>
    </lineage>
</organism>
<comment type="subcellular location">
    <subcellularLocation>
        <location evidence="1">Endoplasmic reticulum</location>
    </subcellularLocation>
    <subcellularLocation>
        <location evidence="3">Golgi apparatus</location>
    </subcellularLocation>
    <subcellularLocation>
        <location evidence="2">Lysosome</location>
    </subcellularLocation>
    <subcellularLocation>
        <location evidence="4">Secreted</location>
    </subcellularLocation>
</comment>
<keyword evidence="24" id="KW-1185">Reference proteome</keyword>
<evidence type="ECO:0000256" key="6">
    <source>
        <dbReference type="ARBA" id="ARBA00014116"/>
    </source>
</evidence>
<dbReference type="GO" id="GO:0070573">
    <property type="term" value="F:metallodipeptidase activity"/>
    <property type="evidence" value="ECO:0007669"/>
    <property type="project" value="InterPro"/>
</dbReference>
<sequence>MKVKFRIAVLLLCFISKSTFGDTIDNEVDQCSLPENLVKEIESYAPTVNKIINETVNGLYKGTTWQELATFVDKFGPRLSGSQVLESAIDYMLDKLVKHGLENVHGEEAVLPHWVRGKESATLLQPRVKDIAMLGLGYSVGTPTGGITALAIVLKSFDELRQRRNEVPGKIVVYNQDFVSYEETVIYRSRGASEAAKFGAVAVLIRSITPVSIYSPHTGMMTYQPNITKIPAACITIEDAAMLNRMADRGETIMINIRMEAQSLPAVKSRNTIAEIIGAENPEKVVVVSGHLDSWDVGQGAMDDGGGAFISWNSLRILKALNLRPRRTIRAILWTGEEIGIVGAHQYIQSHKADRQNLQFVMESDIGTFTPIGLAFTGSKEAQCILKKIMNLLEPINATMVRNPNEGPDITEWVDSGVPGASLWNDNGKYFWYHHSNGDTMSVEDPHALDLCAALFAAVSYVMAQLSVDLPHNN</sequence>
<dbReference type="GO" id="GO:0046872">
    <property type="term" value="F:metal ion binding"/>
    <property type="evidence" value="ECO:0007669"/>
    <property type="project" value="UniProtKB-KW"/>
</dbReference>
<dbReference type="GO" id="GO:0005794">
    <property type="term" value="C:Golgi apparatus"/>
    <property type="evidence" value="ECO:0007669"/>
    <property type="project" value="UniProtKB-SubCell"/>
</dbReference>
<reference evidence="25" key="1">
    <citation type="submission" date="2025-08" db="UniProtKB">
        <authorList>
            <consortium name="RefSeq"/>
        </authorList>
    </citation>
    <scope>IDENTIFICATION</scope>
    <source>
        <tissue evidence="25">Thorax and Abdomen</tissue>
    </source>
</reference>
<evidence type="ECO:0000256" key="17">
    <source>
        <dbReference type="ARBA" id="ARBA00023145"/>
    </source>
</evidence>
<keyword evidence="16" id="KW-0482">Metalloprotease</keyword>
<dbReference type="GO" id="GO:0043171">
    <property type="term" value="P:peptide catabolic process"/>
    <property type="evidence" value="ECO:0007669"/>
    <property type="project" value="TreeGrafter"/>
</dbReference>
<evidence type="ECO:0000256" key="7">
    <source>
        <dbReference type="ARBA" id="ARBA00022525"/>
    </source>
</evidence>
<keyword evidence="8 25" id="KW-0121">Carboxypeptidase</keyword>
<dbReference type="InterPro" id="IPR007484">
    <property type="entry name" value="Peptidase_M28"/>
</dbReference>
<feature type="chain" id="PRO_5046648670" description="Carboxypeptidase Q" evidence="22">
    <location>
        <begin position="22"/>
        <end position="474"/>
    </location>
</feature>
<comment type="similarity">
    <text evidence="5">Belongs to the peptidase M28 family.</text>
</comment>
<evidence type="ECO:0000256" key="14">
    <source>
        <dbReference type="ARBA" id="ARBA00022833"/>
    </source>
</evidence>
<accession>A0A6J0BUW4</accession>
<dbReference type="Gene3D" id="3.50.30.30">
    <property type="match status" value="1"/>
</dbReference>
<feature type="signal peptide" evidence="22">
    <location>
        <begin position="1"/>
        <end position="21"/>
    </location>
</feature>
<feature type="domain" description="Peptidase M28" evidence="23">
    <location>
        <begin position="271"/>
        <end position="458"/>
    </location>
</feature>